<reference evidence="2 3" key="1">
    <citation type="submission" date="2021-03" db="EMBL/GenBank/DDBJ databases">
        <title>Sequencing the genomes of 1000 actinobacteria strains.</title>
        <authorList>
            <person name="Klenk H.-P."/>
        </authorList>
    </citation>
    <scope>NUCLEOTIDE SEQUENCE [LARGE SCALE GENOMIC DNA]</scope>
    <source>
        <strain evidence="2 3">DSM 46670</strain>
    </source>
</reference>
<feature type="domain" description="Methyltransferase type 11" evidence="1">
    <location>
        <begin position="58"/>
        <end position="155"/>
    </location>
</feature>
<dbReference type="InterPro" id="IPR029063">
    <property type="entry name" value="SAM-dependent_MTases_sf"/>
</dbReference>
<accession>A0ABS4TFN2</accession>
<dbReference type="Pfam" id="PF08241">
    <property type="entry name" value="Methyltransf_11"/>
    <property type="match status" value="1"/>
</dbReference>
<gene>
    <name evidence="2" type="ORF">JOF56_003536</name>
</gene>
<dbReference type="EMBL" id="JAGINW010000001">
    <property type="protein sequence ID" value="MBP2323151.1"/>
    <property type="molecule type" value="Genomic_DNA"/>
</dbReference>
<evidence type="ECO:0000313" key="2">
    <source>
        <dbReference type="EMBL" id="MBP2323151.1"/>
    </source>
</evidence>
<dbReference type="InterPro" id="IPR013216">
    <property type="entry name" value="Methyltransf_11"/>
</dbReference>
<dbReference type="Proteomes" id="UP001519332">
    <property type="component" value="Unassembled WGS sequence"/>
</dbReference>
<name>A0ABS4TFN2_9PSEU</name>
<comment type="caution">
    <text evidence="2">The sequence shown here is derived from an EMBL/GenBank/DDBJ whole genome shotgun (WGS) entry which is preliminary data.</text>
</comment>
<proteinExistence type="predicted"/>
<protein>
    <submittedName>
        <fullName evidence="2">Ubiquinone/menaquinone biosynthesis C-methylase UbiE</fullName>
    </submittedName>
</protein>
<organism evidence="2 3">
    <name type="scientific">Kibdelosporangium banguiense</name>
    <dbReference type="NCBI Taxonomy" id="1365924"/>
    <lineage>
        <taxon>Bacteria</taxon>
        <taxon>Bacillati</taxon>
        <taxon>Actinomycetota</taxon>
        <taxon>Actinomycetes</taxon>
        <taxon>Pseudonocardiales</taxon>
        <taxon>Pseudonocardiaceae</taxon>
        <taxon>Kibdelosporangium</taxon>
    </lineage>
</organism>
<dbReference type="PANTHER" id="PTHR43591">
    <property type="entry name" value="METHYLTRANSFERASE"/>
    <property type="match status" value="1"/>
</dbReference>
<keyword evidence="3" id="KW-1185">Reference proteome</keyword>
<dbReference type="RefSeq" id="WP_209639117.1">
    <property type="nucleotide sequence ID" value="NZ_JAGINW010000001.1"/>
</dbReference>
<dbReference type="SUPFAM" id="SSF53335">
    <property type="entry name" value="S-adenosyl-L-methionine-dependent methyltransferases"/>
    <property type="match status" value="1"/>
</dbReference>
<sequence>MTAVEHWKNSSSVSAYDRVVGHEKTARIAARLLWGTRLKKWYDQIRSLNEDARGKTVLDVPCGGGVTFRGLTGLPAEEIDYVAVDISNVMLDRARDEARKRGLTGITFTQASVEQLPFPDMSFDMCLTYNGLHCFPDPVAALTEMTRVLRSGGRLQGTAIVRGAGRRQDKIIEVNQRLGVFGVTGTYADLEHSLHRAGLAGIRIERSGAMAFFTATRPMPESADQVSDGNER</sequence>
<dbReference type="CDD" id="cd02440">
    <property type="entry name" value="AdoMet_MTases"/>
    <property type="match status" value="1"/>
</dbReference>
<evidence type="ECO:0000259" key="1">
    <source>
        <dbReference type="Pfam" id="PF08241"/>
    </source>
</evidence>
<evidence type="ECO:0000313" key="3">
    <source>
        <dbReference type="Proteomes" id="UP001519332"/>
    </source>
</evidence>
<dbReference type="PANTHER" id="PTHR43591:SF24">
    <property type="entry name" value="2-METHOXY-6-POLYPRENYL-1,4-BENZOQUINOL METHYLASE, MITOCHONDRIAL"/>
    <property type="match status" value="1"/>
</dbReference>
<keyword evidence="2" id="KW-0830">Ubiquinone</keyword>
<dbReference type="Gene3D" id="3.40.50.150">
    <property type="entry name" value="Vaccinia Virus protein VP39"/>
    <property type="match status" value="1"/>
</dbReference>